<dbReference type="STRING" id="763407.A0A162TZU8"/>
<dbReference type="GeneID" id="28997280"/>
<evidence type="ECO:0000313" key="2">
    <source>
        <dbReference type="Proteomes" id="UP000077315"/>
    </source>
</evidence>
<dbReference type="AlphaFoldDB" id="A0A162TZU8"/>
<sequence length="654" mass="73712">MTNGSGEYDLAIALAIGTSFSGYSLQFLNGESVPNSISPDIFTGMDRTPLIEENKPFSSGIGGFYWNCINPLSQFEVQNSPHSVQYSIPSFKYSTGSITTSQKFLCGHSADNEFNRNPVSGYYVPKIKLLLNSNSRKDLPPLPQNMKPAQIIGDYLRRTFEHIRTQVPAKYFEGNSKFNYKIFIAAPTIWSKESKDIIREAAILGGLFTKHDESEKLSIVDEAVAAALGVESASSELNLIHGNIYMVCDAGGGTVDIATFKKDDSSGASGLKEVSPGISSTCGSTLLDTRFENLVREKVSRSLKYSEVYIQPALDYFKNELKKKFCGDGHLYGDSFNYIDNDCYHYGRVYKKIWATKHSMDLSNVYSTQELIEAESSYGTKVPDDVLREISDYEIFTADEIRIKVFDPVVNKVLDTIEKQFKQLGDITLDVMFITGGFGQSPYLKTRIIDTFRSRVNYFKITENEKSAVLSGTLLFGCNQYTPTQHTLRQTYGVKLCSIHDKSDKDMKSEKDKFHVHIRKGESVREDFWVTKSMVWKESIPPIISLCEYNGNDPVPEYPAEKDIGLVAIFNTKFKLYGIKNTEEVMVIQMRFGLDDIEFKVEISGKDLEYFAVWDLSKKNRMKGWSEPKNPFSPKATKTSLPTCSCRIDHSQIP</sequence>
<name>A0A162TZU8_PHYB8</name>
<accession>A0A162TZU8</accession>
<proteinExistence type="predicted"/>
<dbReference type="InParanoid" id="A0A162TZU8"/>
<dbReference type="InterPro" id="IPR043129">
    <property type="entry name" value="ATPase_NBD"/>
</dbReference>
<dbReference type="VEuPathDB" id="FungiDB:PHYBLDRAFT_170560"/>
<protein>
    <submittedName>
        <fullName evidence="1">Uncharacterized protein</fullName>
    </submittedName>
</protein>
<dbReference type="OrthoDB" id="2963168at2759"/>
<dbReference type="Gene3D" id="3.30.420.40">
    <property type="match status" value="2"/>
</dbReference>
<evidence type="ECO:0000313" key="1">
    <source>
        <dbReference type="EMBL" id="OAD71183.1"/>
    </source>
</evidence>
<dbReference type="Proteomes" id="UP000077315">
    <property type="component" value="Unassembled WGS sequence"/>
</dbReference>
<dbReference type="PANTHER" id="PTHR14187">
    <property type="entry name" value="ALPHA KINASE/ELONGATION FACTOR 2 KINASE"/>
    <property type="match status" value="1"/>
</dbReference>
<dbReference type="SUPFAM" id="SSF53067">
    <property type="entry name" value="Actin-like ATPase domain"/>
    <property type="match status" value="2"/>
</dbReference>
<dbReference type="CDD" id="cd10170">
    <property type="entry name" value="ASKHA_NBD_HSP70"/>
    <property type="match status" value="1"/>
</dbReference>
<dbReference type="RefSeq" id="XP_018289223.1">
    <property type="nucleotide sequence ID" value="XM_018436374.1"/>
</dbReference>
<dbReference type="PANTHER" id="PTHR14187:SF5">
    <property type="entry name" value="HEAT SHOCK 70 KDA PROTEIN 12A"/>
    <property type="match status" value="1"/>
</dbReference>
<organism evidence="1 2">
    <name type="scientific">Phycomyces blakesleeanus (strain ATCC 8743b / DSM 1359 / FGSC 10004 / NBRC 33097 / NRRL 1555)</name>
    <dbReference type="NCBI Taxonomy" id="763407"/>
    <lineage>
        <taxon>Eukaryota</taxon>
        <taxon>Fungi</taxon>
        <taxon>Fungi incertae sedis</taxon>
        <taxon>Mucoromycota</taxon>
        <taxon>Mucoromycotina</taxon>
        <taxon>Mucoromycetes</taxon>
        <taxon>Mucorales</taxon>
        <taxon>Phycomycetaceae</taxon>
        <taxon>Phycomyces</taxon>
    </lineage>
</organism>
<keyword evidence="2" id="KW-1185">Reference proteome</keyword>
<gene>
    <name evidence="1" type="ORF">PHYBLDRAFT_170560</name>
</gene>
<dbReference type="EMBL" id="KV440986">
    <property type="protein sequence ID" value="OAD71183.1"/>
    <property type="molecule type" value="Genomic_DNA"/>
</dbReference>
<dbReference type="Gene3D" id="3.90.640.10">
    <property type="entry name" value="Actin, Chain A, domain 4"/>
    <property type="match status" value="1"/>
</dbReference>
<reference evidence="2" key="1">
    <citation type="submission" date="2015-06" db="EMBL/GenBank/DDBJ databases">
        <title>Expansion of signal transduction pathways in fungi by whole-genome duplication.</title>
        <authorList>
            <consortium name="DOE Joint Genome Institute"/>
            <person name="Corrochano L.M."/>
            <person name="Kuo A."/>
            <person name="Marcet-Houben M."/>
            <person name="Polaino S."/>
            <person name="Salamov A."/>
            <person name="Villalobos J.M."/>
            <person name="Alvarez M.I."/>
            <person name="Avalos J."/>
            <person name="Benito E.P."/>
            <person name="Benoit I."/>
            <person name="Burger G."/>
            <person name="Camino L.P."/>
            <person name="Canovas D."/>
            <person name="Cerda-Olmedo E."/>
            <person name="Cheng J.-F."/>
            <person name="Dominguez A."/>
            <person name="Elias M."/>
            <person name="Eslava A.P."/>
            <person name="Glaser F."/>
            <person name="Grimwood J."/>
            <person name="Gutierrez G."/>
            <person name="Heitman J."/>
            <person name="Henrissat B."/>
            <person name="Iturriaga E.A."/>
            <person name="Lang B.F."/>
            <person name="Lavin J.L."/>
            <person name="Lee S."/>
            <person name="Li W."/>
            <person name="Lindquist E."/>
            <person name="Lopez-Garcia S."/>
            <person name="Luque E.M."/>
            <person name="Marcos A.T."/>
            <person name="Martin J."/>
            <person name="McCluskey K."/>
            <person name="Medina H.R."/>
            <person name="Miralles-Duran A."/>
            <person name="Miyazaki A."/>
            <person name="Munoz-Torres E."/>
            <person name="Oguiza J.A."/>
            <person name="Ohm R."/>
            <person name="Olmedo M."/>
            <person name="Orejas M."/>
            <person name="Ortiz-Castellanos L."/>
            <person name="Pisabarro A.G."/>
            <person name="Rodriguez-Romero J."/>
            <person name="Ruiz-Herrera J."/>
            <person name="Ruiz-Vazquez R."/>
            <person name="Sanz C."/>
            <person name="Schackwitz W."/>
            <person name="Schmutz J."/>
            <person name="Shahriari M."/>
            <person name="Shelest E."/>
            <person name="Silva-Franco F."/>
            <person name="Soanes D."/>
            <person name="Syed K."/>
            <person name="Tagua V.G."/>
            <person name="Talbot N.J."/>
            <person name="Thon M."/>
            <person name="De vries R.P."/>
            <person name="Wiebenga A."/>
            <person name="Yadav J.S."/>
            <person name="Braun E.L."/>
            <person name="Baker S."/>
            <person name="Garre V."/>
            <person name="Horwitz B."/>
            <person name="Torres-Martinez S."/>
            <person name="Idnurm A."/>
            <person name="Herrera-Estrella A."/>
            <person name="Gabaldon T."/>
            <person name="Grigoriev I.V."/>
        </authorList>
    </citation>
    <scope>NUCLEOTIDE SEQUENCE [LARGE SCALE GENOMIC DNA]</scope>
    <source>
        <strain evidence="2">NRRL 1555(-)</strain>
    </source>
</reference>